<gene>
    <name evidence="8" type="primary">AlNc14C8G1054</name>
    <name evidence="8" type="ORF">ALNC14_011970</name>
</gene>
<feature type="transmembrane region" description="Helical" evidence="7">
    <location>
        <begin position="216"/>
        <end position="240"/>
    </location>
</feature>
<proteinExistence type="inferred from homology"/>
<dbReference type="InterPro" id="IPR000109">
    <property type="entry name" value="POT_fam"/>
</dbReference>
<evidence type="ECO:0000256" key="7">
    <source>
        <dbReference type="SAM" id="Phobius"/>
    </source>
</evidence>
<feature type="transmembrane region" description="Helical" evidence="7">
    <location>
        <begin position="353"/>
        <end position="373"/>
    </location>
</feature>
<dbReference type="SUPFAM" id="SSF103473">
    <property type="entry name" value="MFS general substrate transporter"/>
    <property type="match status" value="1"/>
</dbReference>
<feature type="transmembrane region" description="Helical" evidence="7">
    <location>
        <begin position="261"/>
        <end position="284"/>
    </location>
</feature>
<accession>F0W1X5</accession>
<feature type="transmembrane region" description="Helical" evidence="7">
    <location>
        <begin position="573"/>
        <end position="593"/>
    </location>
</feature>
<sequence length="778" mass="86149">MSSMRTGDSKPVKGAKGSKCVLAQNSRILSRSLLAPSRSASQYSGEFMSPPGSSHESITPDAAYQALKTDTLTPNPVTVAANGDMNRCLTRSDSMGLQYNAEQTPWRNRLNRSQNILLHVCSSILILEFAERVSYYGINQGLKNYLGKLGWSQVGSNALKSTWTSICYLSPLFGGYLADEKWGRFQTLAIFGIWYTVGVFLISLSAYPPILQNYVLGGWLCHLGLFAGVAIGTGAIKANVITFGADQFDPDCQKESVQQQLYFTSFYTVINLGALFSYGYLSILCVQGSGAISPEYGYFATFLICGAVMAIAYLLFLYAYPRYVHIQPHTSAITELWSILRGNCAYSYEARMLYYGLWSFGAASFLNLVAAFLSDANYFGQYLSYSVVICCVFGSYVWIRYGMNAFYMDKSMASNGGKYDDETVEEIKQVVRVLPFSCFMIIWECVYDQLDANLQSITQQCDLRLNPRHPGDSDAPQVPGAMLGIFDPLTIIILIPLLDTVIYPWYTRVVGRSPSAYGKVLAGLIISTIAMFWSGIFEVLRRNSGEIKSLNPETGDFVPILDRGSLQPMNNMYWAYAVPNYVLVAIAECLINVTAYELFYREVPIYLKSTCQAINLFMVAMGSNLTSTLTLLFQSFFPQSLNDGNLEYMFYTLGALGVVNIGFYCLVMESMKFGMNPPDNGDEADAGVFGLDGSMFDTDFQNNNHGPGSGIHLQNATDIDINSFEWDAGSSLQASCRSGQNSRYSNRPLRWRSGSVEQESHASSKAQPGRTHHSLEIA</sequence>
<organism evidence="8">
    <name type="scientific">Albugo laibachii Nc14</name>
    <dbReference type="NCBI Taxonomy" id="890382"/>
    <lineage>
        <taxon>Eukaryota</taxon>
        <taxon>Sar</taxon>
        <taxon>Stramenopiles</taxon>
        <taxon>Oomycota</taxon>
        <taxon>Peronosporomycetes</taxon>
        <taxon>Albuginales</taxon>
        <taxon>Albuginaceae</taxon>
        <taxon>Albugo</taxon>
    </lineage>
</organism>
<comment type="subcellular location">
    <subcellularLocation>
        <location evidence="1">Membrane</location>
        <topology evidence="1">Multi-pass membrane protein</topology>
    </subcellularLocation>
</comment>
<dbReference type="HOGENOM" id="CLU_009313_3_1_1"/>
<keyword evidence="4 7" id="KW-1133">Transmembrane helix</keyword>
<evidence type="ECO:0000256" key="5">
    <source>
        <dbReference type="ARBA" id="ARBA00023136"/>
    </source>
</evidence>
<reference evidence="8" key="2">
    <citation type="submission" date="2011-02" db="EMBL/GenBank/DDBJ databases">
        <authorList>
            <person name="MacLean D."/>
        </authorList>
    </citation>
    <scope>NUCLEOTIDE SEQUENCE</scope>
</reference>
<comment type="similarity">
    <text evidence="2">Belongs to the major facilitator superfamily. Proton-dependent oligopeptide transporter (POT/PTR) (TC 2.A.17) family.</text>
</comment>
<name>F0W1X5_9STRA</name>
<dbReference type="PANTHER" id="PTHR11654">
    <property type="entry name" value="OLIGOPEPTIDE TRANSPORTER-RELATED"/>
    <property type="match status" value="1"/>
</dbReference>
<feature type="compositionally biased region" description="Polar residues" evidence="6">
    <location>
        <begin position="735"/>
        <end position="745"/>
    </location>
</feature>
<feature type="transmembrane region" description="Helical" evidence="7">
    <location>
        <begin position="516"/>
        <end position="536"/>
    </location>
</feature>
<keyword evidence="3 7" id="KW-0812">Transmembrane</keyword>
<evidence type="ECO:0000256" key="6">
    <source>
        <dbReference type="SAM" id="MobiDB-lite"/>
    </source>
</evidence>
<dbReference type="Gene3D" id="1.20.1250.20">
    <property type="entry name" value="MFS general substrate transporter like domains"/>
    <property type="match status" value="1"/>
</dbReference>
<reference evidence="8" key="1">
    <citation type="journal article" date="2011" name="PLoS Biol.">
        <title>Gene gain and loss during evolution of obligate parasitism in the white rust pathogen of Arabidopsis thaliana.</title>
        <authorList>
            <person name="Kemen E."/>
            <person name="Gardiner A."/>
            <person name="Schultz-Larsen T."/>
            <person name="Kemen A.C."/>
            <person name="Balmuth A.L."/>
            <person name="Robert-Seilaniantz A."/>
            <person name="Bailey K."/>
            <person name="Holub E."/>
            <person name="Studholme D.J."/>
            <person name="Maclean D."/>
            <person name="Jones J.D."/>
        </authorList>
    </citation>
    <scope>NUCLEOTIDE SEQUENCE</scope>
</reference>
<feature type="transmembrane region" description="Helical" evidence="7">
    <location>
        <begin position="379"/>
        <end position="399"/>
    </location>
</feature>
<dbReference type="InterPro" id="IPR036259">
    <property type="entry name" value="MFS_trans_sf"/>
</dbReference>
<dbReference type="EMBL" id="FR824053">
    <property type="protein sequence ID" value="CCA15054.1"/>
    <property type="molecule type" value="Genomic_DNA"/>
</dbReference>
<feature type="transmembrane region" description="Helical" evidence="7">
    <location>
        <begin position="296"/>
        <end position="320"/>
    </location>
</feature>
<evidence type="ECO:0000313" key="8">
    <source>
        <dbReference type="EMBL" id="CCA15054.1"/>
    </source>
</evidence>
<keyword evidence="5 7" id="KW-0472">Membrane</keyword>
<protein>
    <submittedName>
        <fullName evidence="8">Protondependent Oligopeptide Transporter (POT) Family putative</fullName>
    </submittedName>
</protein>
<evidence type="ECO:0000256" key="1">
    <source>
        <dbReference type="ARBA" id="ARBA00004141"/>
    </source>
</evidence>
<dbReference type="Pfam" id="PF00854">
    <property type="entry name" value="PTR2"/>
    <property type="match status" value="1"/>
</dbReference>
<feature type="transmembrane region" description="Helical" evidence="7">
    <location>
        <begin position="614"/>
        <end position="636"/>
    </location>
</feature>
<dbReference type="AlphaFoldDB" id="F0W1X5"/>
<dbReference type="GO" id="GO:0016020">
    <property type="term" value="C:membrane"/>
    <property type="evidence" value="ECO:0007669"/>
    <property type="project" value="UniProtKB-SubCell"/>
</dbReference>
<feature type="compositionally biased region" description="Polar residues" evidence="6">
    <location>
        <begin position="755"/>
        <end position="766"/>
    </location>
</feature>
<feature type="transmembrane region" description="Helical" evidence="7">
    <location>
        <begin position="190"/>
        <end position="210"/>
    </location>
</feature>
<feature type="transmembrane region" description="Helical" evidence="7">
    <location>
        <begin position="648"/>
        <end position="667"/>
    </location>
</feature>
<evidence type="ECO:0000256" key="2">
    <source>
        <dbReference type="ARBA" id="ARBA00005982"/>
    </source>
</evidence>
<feature type="region of interest" description="Disordered" evidence="6">
    <location>
        <begin position="735"/>
        <end position="778"/>
    </location>
</feature>
<evidence type="ECO:0000256" key="4">
    <source>
        <dbReference type="ARBA" id="ARBA00022989"/>
    </source>
</evidence>
<evidence type="ECO:0000256" key="3">
    <source>
        <dbReference type="ARBA" id="ARBA00022692"/>
    </source>
</evidence>
<dbReference type="GO" id="GO:0022857">
    <property type="term" value="F:transmembrane transporter activity"/>
    <property type="evidence" value="ECO:0007669"/>
    <property type="project" value="InterPro"/>
</dbReference>